<dbReference type="InterPro" id="IPR024370">
    <property type="entry name" value="PBP_domain"/>
</dbReference>
<name>A0A7C4RTP9_9BACT</name>
<evidence type="ECO:0000259" key="5">
    <source>
        <dbReference type="Pfam" id="PF12849"/>
    </source>
</evidence>
<keyword evidence="4" id="KW-0592">Phosphate transport</keyword>
<gene>
    <name evidence="6" type="ORF">ENS29_13910</name>
</gene>
<keyword evidence="2 4" id="KW-0813">Transport</keyword>
<dbReference type="CDD" id="cd13653">
    <property type="entry name" value="PBP2_phosphate_like_1"/>
    <property type="match status" value="1"/>
</dbReference>
<evidence type="ECO:0000256" key="3">
    <source>
        <dbReference type="ARBA" id="ARBA00022729"/>
    </source>
</evidence>
<dbReference type="InterPro" id="IPR011862">
    <property type="entry name" value="Phos-bd"/>
</dbReference>
<dbReference type="Pfam" id="PF12849">
    <property type="entry name" value="PBP_like_2"/>
    <property type="match status" value="1"/>
</dbReference>
<feature type="chain" id="PRO_5028516250" description="Phosphate-binding protein" evidence="4">
    <location>
        <begin position="22"/>
        <end position="322"/>
    </location>
</feature>
<evidence type="ECO:0000256" key="1">
    <source>
        <dbReference type="ARBA" id="ARBA00008725"/>
    </source>
</evidence>
<dbReference type="SUPFAM" id="SSF53850">
    <property type="entry name" value="Periplasmic binding protein-like II"/>
    <property type="match status" value="1"/>
</dbReference>
<accession>A0A7C4RTP9</accession>
<dbReference type="GO" id="GO:0006817">
    <property type="term" value="P:phosphate ion transport"/>
    <property type="evidence" value="ECO:0007669"/>
    <property type="project" value="UniProtKB-UniRule"/>
</dbReference>
<dbReference type="AlphaFoldDB" id="A0A7C4RTP9"/>
<evidence type="ECO:0000313" key="6">
    <source>
        <dbReference type="EMBL" id="HGU33924.1"/>
    </source>
</evidence>
<evidence type="ECO:0000256" key="4">
    <source>
        <dbReference type="RuleBase" id="RU367119"/>
    </source>
</evidence>
<proteinExistence type="inferred from homology"/>
<organism evidence="6">
    <name type="scientific">Desulfatirhabdium butyrativorans</name>
    <dbReference type="NCBI Taxonomy" id="340467"/>
    <lineage>
        <taxon>Bacteria</taxon>
        <taxon>Pseudomonadati</taxon>
        <taxon>Thermodesulfobacteriota</taxon>
        <taxon>Desulfobacteria</taxon>
        <taxon>Desulfobacterales</taxon>
        <taxon>Desulfatirhabdiaceae</taxon>
        <taxon>Desulfatirhabdium</taxon>
    </lineage>
</organism>
<dbReference type="EMBL" id="DSUH01000322">
    <property type="protein sequence ID" value="HGU33924.1"/>
    <property type="molecule type" value="Genomic_DNA"/>
</dbReference>
<dbReference type="InterPro" id="IPR050811">
    <property type="entry name" value="Phosphate_ABC_transporter"/>
</dbReference>
<comment type="caution">
    <text evidence="6">The sequence shown here is derived from an EMBL/GenBank/DDBJ whole genome shotgun (WGS) entry which is preliminary data.</text>
</comment>
<reference evidence="6" key="1">
    <citation type="journal article" date="2020" name="mSystems">
        <title>Genome- and Community-Level Interaction Insights into Carbon Utilization and Element Cycling Functions of Hydrothermarchaeota in Hydrothermal Sediment.</title>
        <authorList>
            <person name="Zhou Z."/>
            <person name="Liu Y."/>
            <person name="Xu W."/>
            <person name="Pan J."/>
            <person name="Luo Z.H."/>
            <person name="Li M."/>
        </authorList>
    </citation>
    <scope>NUCLEOTIDE SEQUENCE [LARGE SCALE GENOMIC DNA]</scope>
    <source>
        <strain evidence="6">SpSt-477</strain>
    </source>
</reference>
<evidence type="ECO:0000256" key="2">
    <source>
        <dbReference type="ARBA" id="ARBA00022448"/>
    </source>
</evidence>
<feature type="signal peptide" evidence="4">
    <location>
        <begin position="1"/>
        <end position="21"/>
    </location>
</feature>
<protein>
    <recommendedName>
        <fullName evidence="4">Phosphate-binding protein</fullName>
    </recommendedName>
</protein>
<keyword evidence="3 4" id="KW-0732">Signal</keyword>
<dbReference type="PANTHER" id="PTHR30570:SF6">
    <property type="entry name" value="PHOSPHATE-BINDING PROTEIN PSTS"/>
    <property type="match status" value="1"/>
</dbReference>
<comment type="similarity">
    <text evidence="1 4">Belongs to the PstS family.</text>
</comment>
<sequence length="322" mass="35422">MKKRHLLLLFGLLFFATSAVAVELDPKLPAYTKVSGISGNLKSIGSDTLNNLMTLWSEGFRSQYPAVKIEIEGKGSSTAPPALIEGTAQFGPMSREMKSKEIEEFEKKYGYKPSRIRSAVDALAVFVHKDNPISSLTLQQVDAIFSKNRKGGYPKDIVTWGDLGLTGEWKDKPISLYGRNSASGTYGYFKEVALFQGDFKDTVKEQPGSSAVVQGVATDKYAIGYSGVGYKTADVRTVPIASAEGKKPFDAVADNAYSGDYPLARFLYIYLNRNPNQALDPLRAEFIKFVFSKEGQQIVIKDGFYPVTYNLAQEDLKALGIQ</sequence>
<dbReference type="GO" id="GO:0042301">
    <property type="term" value="F:phosphate ion binding"/>
    <property type="evidence" value="ECO:0007669"/>
    <property type="project" value="UniProtKB-UniRule"/>
</dbReference>
<dbReference type="Gene3D" id="3.40.190.10">
    <property type="entry name" value="Periplasmic binding protein-like II"/>
    <property type="match status" value="2"/>
</dbReference>
<dbReference type="PANTHER" id="PTHR30570">
    <property type="entry name" value="PERIPLASMIC PHOSPHATE BINDING COMPONENT OF PHOSPHATE ABC TRANSPORTER"/>
    <property type="match status" value="1"/>
</dbReference>
<comment type="function">
    <text evidence="4">Involved in the system for phosphate transport across the cytoplasmic membrane.</text>
</comment>
<dbReference type="NCBIfam" id="TIGR02136">
    <property type="entry name" value="ptsS_2"/>
    <property type="match status" value="1"/>
</dbReference>
<feature type="domain" description="PBP" evidence="5">
    <location>
        <begin position="38"/>
        <end position="294"/>
    </location>
</feature>